<dbReference type="STRING" id="574651.SAMN04487968_101156"/>
<sequence length="184" mass="18540">MPRAFPGASWIATVSPLHRTAAEMTTESKQVRVATGAGTLLGAASWALAIGAAVALVGLVVDGRPALAGGLTGAVTTAVVLAGGALCINVIARVMPSVSLMIALLTYALQVVVLTMVMAVVSESADDTVTLWAAVALIAVTLTWSLAHLLLSTRRRIAAYDVALPGEGTSGPDALSGAVRPSAR</sequence>
<keyword evidence="1" id="KW-1133">Transmembrane helix</keyword>
<proteinExistence type="predicted"/>
<dbReference type="AlphaFoldDB" id="A0A1I1DIW5"/>
<keyword evidence="1" id="KW-0472">Membrane</keyword>
<dbReference type="EMBL" id="FOLB01000001">
    <property type="protein sequence ID" value="SFB72463.1"/>
    <property type="molecule type" value="Genomic_DNA"/>
</dbReference>
<gene>
    <name evidence="2" type="ORF">SAMN04487968_101156</name>
</gene>
<feature type="transmembrane region" description="Helical" evidence="1">
    <location>
        <begin position="39"/>
        <end position="61"/>
    </location>
</feature>
<evidence type="ECO:0000256" key="1">
    <source>
        <dbReference type="SAM" id="Phobius"/>
    </source>
</evidence>
<dbReference type="Proteomes" id="UP000198832">
    <property type="component" value="Unassembled WGS sequence"/>
</dbReference>
<organism evidence="2 3">
    <name type="scientific">Nocardioides terrae</name>
    <dbReference type="NCBI Taxonomy" id="574651"/>
    <lineage>
        <taxon>Bacteria</taxon>
        <taxon>Bacillati</taxon>
        <taxon>Actinomycetota</taxon>
        <taxon>Actinomycetes</taxon>
        <taxon>Propionibacteriales</taxon>
        <taxon>Nocardioidaceae</taxon>
        <taxon>Nocardioides</taxon>
    </lineage>
</organism>
<protein>
    <recommendedName>
        <fullName evidence="4">ATP synthase protein I</fullName>
    </recommendedName>
</protein>
<keyword evidence="3" id="KW-1185">Reference proteome</keyword>
<dbReference type="RefSeq" id="WP_091119095.1">
    <property type="nucleotide sequence ID" value="NZ_FOLB01000001.1"/>
</dbReference>
<reference evidence="2 3" key="1">
    <citation type="submission" date="2016-10" db="EMBL/GenBank/DDBJ databases">
        <authorList>
            <person name="de Groot N.N."/>
        </authorList>
    </citation>
    <scope>NUCLEOTIDE SEQUENCE [LARGE SCALE GENOMIC DNA]</scope>
    <source>
        <strain evidence="2 3">CGMCC 1.7056</strain>
    </source>
</reference>
<feature type="transmembrane region" description="Helical" evidence="1">
    <location>
        <begin position="98"/>
        <end position="119"/>
    </location>
</feature>
<feature type="transmembrane region" description="Helical" evidence="1">
    <location>
        <begin position="67"/>
        <end position="91"/>
    </location>
</feature>
<keyword evidence="1" id="KW-0812">Transmembrane</keyword>
<name>A0A1I1DIW5_9ACTN</name>
<accession>A0A1I1DIW5</accession>
<evidence type="ECO:0008006" key="4">
    <source>
        <dbReference type="Google" id="ProtNLM"/>
    </source>
</evidence>
<evidence type="ECO:0000313" key="3">
    <source>
        <dbReference type="Proteomes" id="UP000198832"/>
    </source>
</evidence>
<evidence type="ECO:0000313" key="2">
    <source>
        <dbReference type="EMBL" id="SFB72463.1"/>
    </source>
</evidence>
<feature type="transmembrane region" description="Helical" evidence="1">
    <location>
        <begin position="131"/>
        <end position="151"/>
    </location>
</feature>